<dbReference type="AlphaFoldDB" id="A0A0C3NBP1"/>
<feature type="transmembrane region" description="Helical" evidence="1">
    <location>
        <begin position="15"/>
        <end position="34"/>
    </location>
</feature>
<keyword evidence="3" id="KW-1185">Reference proteome</keyword>
<dbReference type="EMBL" id="KN832014">
    <property type="protein sequence ID" value="KIN98544.1"/>
    <property type="molecule type" value="Genomic_DNA"/>
</dbReference>
<dbReference type="Proteomes" id="UP000054217">
    <property type="component" value="Unassembled WGS sequence"/>
</dbReference>
<name>A0A0C3NBP1_PISTI</name>
<reference evidence="2 3" key="1">
    <citation type="submission" date="2014-04" db="EMBL/GenBank/DDBJ databases">
        <authorList>
            <consortium name="DOE Joint Genome Institute"/>
            <person name="Kuo A."/>
            <person name="Kohler A."/>
            <person name="Costa M.D."/>
            <person name="Nagy L.G."/>
            <person name="Floudas D."/>
            <person name="Copeland A."/>
            <person name="Barry K.W."/>
            <person name="Cichocki N."/>
            <person name="Veneault-Fourrey C."/>
            <person name="LaButti K."/>
            <person name="Lindquist E.A."/>
            <person name="Lipzen A."/>
            <person name="Lundell T."/>
            <person name="Morin E."/>
            <person name="Murat C."/>
            <person name="Sun H."/>
            <person name="Tunlid A."/>
            <person name="Henrissat B."/>
            <person name="Grigoriev I.V."/>
            <person name="Hibbett D.S."/>
            <person name="Martin F."/>
            <person name="Nordberg H.P."/>
            <person name="Cantor M.N."/>
            <person name="Hua S.X."/>
        </authorList>
    </citation>
    <scope>NUCLEOTIDE SEQUENCE [LARGE SCALE GENOMIC DNA]</scope>
    <source>
        <strain evidence="2 3">Marx 270</strain>
    </source>
</reference>
<protein>
    <submittedName>
        <fullName evidence="2">Uncharacterized protein</fullName>
    </submittedName>
</protein>
<proteinExistence type="predicted"/>
<dbReference type="InParanoid" id="A0A0C3NBP1"/>
<dbReference type="HOGENOM" id="CLU_2850682_0_0_1"/>
<keyword evidence="1" id="KW-1133">Transmembrane helix</keyword>
<accession>A0A0C3NBP1</accession>
<evidence type="ECO:0000313" key="2">
    <source>
        <dbReference type="EMBL" id="KIN98544.1"/>
    </source>
</evidence>
<gene>
    <name evidence="2" type="ORF">M404DRAFT_1005217</name>
</gene>
<evidence type="ECO:0000313" key="3">
    <source>
        <dbReference type="Proteomes" id="UP000054217"/>
    </source>
</evidence>
<keyword evidence="1" id="KW-0472">Membrane</keyword>
<reference evidence="3" key="2">
    <citation type="submission" date="2015-01" db="EMBL/GenBank/DDBJ databases">
        <title>Evolutionary Origins and Diversification of the Mycorrhizal Mutualists.</title>
        <authorList>
            <consortium name="DOE Joint Genome Institute"/>
            <consortium name="Mycorrhizal Genomics Consortium"/>
            <person name="Kohler A."/>
            <person name="Kuo A."/>
            <person name="Nagy L.G."/>
            <person name="Floudas D."/>
            <person name="Copeland A."/>
            <person name="Barry K.W."/>
            <person name="Cichocki N."/>
            <person name="Veneault-Fourrey C."/>
            <person name="LaButti K."/>
            <person name="Lindquist E.A."/>
            <person name="Lipzen A."/>
            <person name="Lundell T."/>
            <person name="Morin E."/>
            <person name="Murat C."/>
            <person name="Riley R."/>
            <person name="Ohm R."/>
            <person name="Sun H."/>
            <person name="Tunlid A."/>
            <person name="Henrissat B."/>
            <person name="Grigoriev I.V."/>
            <person name="Hibbett D.S."/>
            <person name="Martin F."/>
        </authorList>
    </citation>
    <scope>NUCLEOTIDE SEQUENCE [LARGE SCALE GENOMIC DNA]</scope>
    <source>
        <strain evidence="3">Marx 270</strain>
    </source>
</reference>
<sequence>MTAFRPGDTRVCGEVGWSTWLASMAAVCYALRLTGRMYSAMVLMCAPGCAPYSGWPTFQAKGYGL</sequence>
<organism evidence="2 3">
    <name type="scientific">Pisolithus tinctorius Marx 270</name>
    <dbReference type="NCBI Taxonomy" id="870435"/>
    <lineage>
        <taxon>Eukaryota</taxon>
        <taxon>Fungi</taxon>
        <taxon>Dikarya</taxon>
        <taxon>Basidiomycota</taxon>
        <taxon>Agaricomycotina</taxon>
        <taxon>Agaricomycetes</taxon>
        <taxon>Agaricomycetidae</taxon>
        <taxon>Boletales</taxon>
        <taxon>Sclerodermatineae</taxon>
        <taxon>Pisolithaceae</taxon>
        <taxon>Pisolithus</taxon>
    </lineage>
</organism>
<evidence type="ECO:0000256" key="1">
    <source>
        <dbReference type="SAM" id="Phobius"/>
    </source>
</evidence>
<keyword evidence="1" id="KW-0812">Transmembrane</keyword>